<dbReference type="EMBL" id="JACGWJ010000001">
    <property type="protein sequence ID" value="KAL0440826.1"/>
    <property type="molecule type" value="Genomic_DNA"/>
</dbReference>
<organism evidence="2">
    <name type="scientific">Sesamum radiatum</name>
    <name type="common">Black benniseed</name>
    <dbReference type="NCBI Taxonomy" id="300843"/>
    <lineage>
        <taxon>Eukaryota</taxon>
        <taxon>Viridiplantae</taxon>
        <taxon>Streptophyta</taxon>
        <taxon>Embryophyta</taxon>
        <taxon>Tracheophyta</taxon>
        <taxon>Spermatophyta</taxon>
        <taxon>Magnoliopsida</taxon>
        <taxon>eudicotyledons</taxon>
        <taxon>Gunneridae</taxon>
        <taxon>Pentapetalae</taxon>
        <taxon>asterids</taxon>
        <taxon>lamiids</taxon>
        <taxon>Lamiales</taxon>
        <taxon>Pedaliaceae</taxon>
        <taxon>Sesamum</taxon>
    </lineage>
</organism>
<feature type="compositionally biased region" description="Polar residues" evidence="1">
    <location>
        <begin position="1"/>
        <end position="14"/>
    </location>
</feature>
<sequence length="234" mass="25808">MSSSTGTQISTTMSPYVRFTRRTSRPSPTATCTRSSPIFVACARGLLSFATEKDSDFDKYKSLVGILHKDADYLVEDDRKLLMKPLKKDDSEIASDERSEMLRCSCCGEPLKLRSTTKYSRSLSMIAPAPSPRAPLFGSRNEEGGNMDLSSVRYTELKLVADNELELPEDEDAANTETHQVREDVKPARVQLLPDTEDLGEDAARTPSFTRGNKFFGIPLSDTAQMSPVGQPGL</sequence>
<protein>
    <submittedName>
        <fullName evidence="2">Myosin-binding protein 5</fullName>
    </submittedName>
</protein>
<feature type="region of interest" description="Disordered" evidence="1">
    <location>
        <begin position="1"/>
        <end position="30"/>
    </location>
</feature>
<reference evidence="2" key="2">
    <citation type="journal article" date="2024" name="Plant">
        <title>Genomic evolution and insights into agronomic trait innovations of Sesamum species.</title>
        <authorList>
            <person name="Miao H."/>
            <person name="Wang L."/>
            <person name="Qu L."/>
            <person name="Liu H."/>
            <person name="Sun Y."/>
            <person name="Le M."/>
            <person name="Wang Q."/>
            <person name="Wei S."/>
            <person name="Zheng Y."/>
            <person name="Lin W."/>
            <person name="Duan Y."/>
            <person name="Cao H."/>
            <person name="Xiong S."/>
            <person name="Wang X."/>
            <person name="Wei L."/>
            <person name="Li C."/>
            <person name="Ma Q."/>
            <person name="Ju M."/>
            <person name="Zhao R."/>
            <person name="Li G."/>
            <person name="Mu C."/>
            <person name="Tian Q."/>
            <person name="Mei H."/>
            <person name="Zhang T."/>
            <person name="Gao T."/>
            <person name="Zhang H."/>
        </authorList>
    </citation>
    <scope>NUCLEOTIDE SEQUENCE</scope>
    <source>
        <strain evidence="2">G02</strain>
    </source>
</reference>
<evidence type="ECO:0000313" key="2">
    <source>
        <dbReference type="EMBL" id="KAL0440826.1"/>
    </source>
</evidence>
<comment type="caution">
    <text evidence="2">The sequence shown here is derived from an EMBL/GenBank/DDBJ whole genome shotgun (WGS) entry which is preliminary data.</text>
</comment>
<dbReference type="PANTHER" id="PTHR31448">
    <property type="entry name" value="MYOSIN-BINDING PROTEIN 2"/>
    <property type="match status" value="1"/>
</dbReference>
<name>A0AAW2WHU7_SESRA</name>
<reference evidence="2" key="1">
    <citation type="submission" date="2020-06" db="EMBL/GenBank/DDBJ databases">
        <authorList>
            <person name="Li T."/>
            <person name="Hu X."/>
            <person name="Zhang T."/>
            <person name="Song X."/>
            <person name="Zhang H."/>
            <person name="Dai N."/>
            <person name="Sheng W."/>
            <person name="Hou X."/>
            <person name="Wei L."/>
        </authorList>
    </citation>
    <scope>NUCLEOTIDE SEQUENCE</scope>
    <source>
        <strain evidence="2">G02</strain>
        <tissue evidence="2">Leaf</tissue>
    </source>
</reference>
<proteinExistence type="predicted"/>
<dbReference type="GO" id="GO:0017022">
    <property type="term" value="F:myosin binding"/>
    <property type="evidence" value="ECO:0007669"/>
    <property type="project" value="InterPro"/>
</dbReference>
<dbReference type="PANTHER" id="PTHR31448:SF9">
    <property type="entry name" value="MYOSIN-BINDING PROTEIN 6-RELATED"/>
    <property type="match status" value="1"/>
</dbReference>
<accession>A0AAW2WHU7</accession>
<dbReference type="AlphaFoldDB" id="A0AAW2WHU7"/>
<dbReference type="InterPro" id="IPR039306">
    <property type="entry name" value="MYOB"/>
</dbReference>
<evidence type="ECO:0000256" key="1">
    <source>
        <dbReference type="SAM" id="MobiDB-lite"/>
    </source>
</evidence>
<feature type="region of interest" description="Disordered" evidence="1">
    <location>
        <begin position="168"/>
        <end position="234"/>
    </location>
</feature>
<gene>
    <name evidence="2" type="ORF">Sradi_0021500</name>
</gene>